<protein>
    <recommendedName>
        <fullName evidence="2">Transposase</fullName>
    </recommendedName>
</protein>
<organism evidence="1">
    <name type="scientific">Sesamum latifolium</name>
    <dbReference type="NCBI Taxonomy" id="2727402"/>
    <lineage>
        <taxon>Eukaryota</taxon>
        <taxon>Viridiplantae</taxon>
        <taxon>Streptophyta</taxon>
        <taxon>Embryophyta</taxon>
        <taxon>Tracheophyta</taxon>
        <taxon>Spermatophyta</taxon>
        <taxon>Magnoliopsida</taxon>
        <taxon>eudicotyledons</taxon>
        <taxon>Gunneridae</taxon>
        <taxon>Pentapetalae</taxon>
        <taxon>asterids</taxon>
        <taxon>lamiids</taxon>
        <taxon>Lamiales</taxon>
        <taxon>Pedaliaceae</taxon>
        <taxon>Sesamum</taxon>
    </lineage>
</organism>
<dbReference type="AlphaFoldDB" id="A0AAW2USX3"/>
<reference evidence="1" key="1">
    <citation type="submission" date="2020-06" db="EMBL/GenBank/DDBJ databases">
        <authorList>
            <person name="Li T."/>
            <person name="Hu X."/>
            <person name="Zhang T."/>
            <person name="Song X."/>
            <person name="Zhang H."/>
            <person name="Dai N."/>
            <person name="Sheng W."/>
            <person name="Hou X."/>
            <person name="Wei L."/>
        </authorList>
    </citation>
    <scope>NUCLEOTIDE SEQUENCE</scope>
    <source>
        <strain evidence="1">KEN1</strain>
        <tissue evidence="1">Leaf</tissue>
    </source>
</reference>
<evidence type="ECO:0000313" key="1">
    <source>
        <dbReference type="EMBL" id="KAL0420339.1"/>
    </source>
</evidence>
<reference evidence="1" key="2">
    <citation type="journal article" date="2024" name="Plant">
        <title>Genomic evolution and insights into agronomic trait innovations of Sesamum species.</title>
        <authorList>
            <person name="Miao H."/>
            <person name="Wang L."/>
            <person name="Qu L."/>
            <person name="Liu H."/>
            <person name="Sun Y."/>
            <person name="Le M."/>
            <person name="Wang Q."/>
            <person name="Wei S."/>
            <person name="Zheng Y."/>
            <person name="Lin W."/>
            <person name="Duan Y."/>
            <person name="Cao H."/>
            <person name="Xiong S."/>
            <person name="Wang X."/>
            <person name="Wei L."/>
            <person name="Li C."/>
            <person name="Ma Q."/>
            <person name="Ju M."/>
            <person name="Zhao R."/>
            <person name="Li G."/>
            <person name="Mu C."/>
            <person name="Tian Q."/>
            <person name="Mei H."/>
            <person name="Zhang T."/>
            <person name="Gao T."/>
            <person name="Zhang H."/>
        </authorList>
    </citation>
    <scope>NUCLEOTIDE SEQUENCE</scope>
    <source>
        <strain evidence="1">KEN1</strain>
    </source>
</reference>
<dbReference type="PANTHER" id="PTHR10775:SF188">
    <property type="entry name" value="TRANSPOSASE-ASSOCIATED DOMAIN-CONTAINING PROTEIN"/>
    <property type="match status" value="1"/>
</dbReference>
<dbReference type="EMBL" id="JACGWN010000011">
    <property type="protein sequence ID" value="KAL0420339.1"/>
    <property type="molecule type" value="Genomic_DNA"/>
</dbReference>
<evidence type="ECO:0008006" key="2">
    <source>
        <dbReference type="Google" id="ProtNLM"/>
    </source>
</evidence>
<dbReference type="InterPro" id="IPR004242">
    <property type="entry name" value="Transposase_21"/>
</dbReference>
<accession>A0AAW2USX3</accession>
<comment type="caution">
    <text evidence="1">The sequence shown here is derived from an EMBL/GenBank/DDBJ whole genome shotgun (WGS) entry which is preliminary data.</text>
</comment>
<proteinExistence type="predicted"/>
<name>A0AAW2USX3_9LAMI</name>
<dbReference type="PANTHER" id="PTHR10775">
    <property type="entry name" value="OS08G0208400 PROTEIN"/>
    <property type="match status" value="1"/>
</dbReference>
<sequence length="315" mass="36672">MPHDHSFPLGYYNTKKLIKDLSLLVEKIDACKNGYMLYWKDDIDLDYCKFCGKSRYKPTRERNPNRTKTPYAVLRYLPITPRLQKLYALQATAEQMTWHANHQTEKGSMCHPSDAEAWRHFDRTHPDFPAEPGNVRLGLCTDGFAPHGQYGRTYSCWPVILTPYNLRPEMCMSSEYMFLTMVIPGPSNLKRLIDVYLEPLIEELQNLWHVGVLTRDSARDETFAMRVALMWTVNDLPAYGMASRWSSAGVMGCPVCIEDTHAFYLQNDRMACYFDCHIQFLPPDHPYSRNKKAFTKNQIERKVARPRLTGEQIRE</sequence>
<gene>
    <name evidence="1" type="ORF">Slati_3056800</name>
</gene>
<dbReference type="Pfam" id="PF02992">
    <property type="entry name" value="Transposase_21"/>
    <property type="match status" value="1"/>
</dbReference>